<name>A0A368G519_ANCCA</name>
<dbReference type="Gene3D" id="3.40.50.300">
    <property type="entry name" value="P-loop containing nucleotide triphosphate hydrolases"/>
    <property type="match status" value="1"/>
</dbReference>
<sequence length="84" mass="9669">MCDLDVNIDDKNLNELEEKNCFIGVVRTSAKENYGIDEAILTVLRRVLEHEKRGQYESAFLNTEGNVRVGDDKRQQKKKYASCC</sequence>
<organism evidence="1 2">
    <name type="scientific">Ancylostoma caninum</name>
    <name type="common">Dog hookworm</name>
    <dbReference type="NCBI Taxonomy" id="29170"/>
    <lineage>
        <taxon>Eukaryota</taxon>
        <taxon>Metazoa</taxon>
        <taxon>Ecdysozoa</taxon>
        <taxon>Nematoda</taxon>
        <taxon>Chromadorea</taxon>
        <taxon>Rhabditida</taxon>
        <taxon>Rhabditina</taxon>
        <taxon>Rhabditomorpha</taxon>
        <taxon>Strongyloidea</taxon>
        <taxon>Ancylostomatidae</taxon>
        <taxon>Ancylostomatinae</taxon>
        <taxon>Ancylostoma</taxon>
    </lineage>
</organism>
<dbReference type="InterPro" id="IPR027417">
    <property type="entry name" value="P-loop_NTPase"/>
</dbReference>
<keyword evidence="2" id="KW-1185">Reference proteome</keyword>
<evidence type="ECO:0000313" key="2">
    <source>
        <dbReference type="Proteomes" id="UP000252519"/>
    </source>
</evidence>
<accession>A0A368G519</accession>
<evidence type="ECO:0008006" key="3">
    <source>
        <dbReference type="Google" id="ProtNLM"/>
    </source>
</evidence>
<dbReference type="EMBL" id="JOJR01000333">
    <property type="protein sequence ID" value="RCN39536.1"/>
    <property type="molecule type" value="Genomic_DNA"/>
</dbReference>
<dbReference type="Proteomes" id="UP000252519">
    <property type="component" value="Unassembled WGS sequence"/>
</dbReference>
<reference evidence="1 2" key="1">
    <citation type="submission" date="2014-10" db="EMBL/GenBank/DDBJ databases">
        <title>Draft genome of the hookworm Ancylostoma caninum.</title>
        <authorList>
            <person name="Mitreva M."/>
        </authorList>
    </citation>
    <scope>NUCLEOTIDE SEQUENCE [LARGE SCALE GENOMIC DNA]</scope>
    <source>
        <strain evidence="1 2">Baltimore</strain>
    </source>
</reference>
<dbReference type="AlphaFoldDB" id="A0A368G519"/>
<gene>
    <name evidence="1" type="ORF">ANCCAN_14537</name>
</gene>
<dbReference type="STRING" id="29170.A0A368G519"/>
<proteinExistence type="predicted"/>
<comment type="caution">
    <text evidence="1">The sequence shown here is derived from an EMBL/GenBank/DDBJ whole genome shotgun (WGS) entry which is preliminary data.</text>
</comment>
<dbReference type="OrthoDB" id="1436450at2759"/>
<protein>
    <recommendedName>
        <fullName evidence="3">Ras family protein</fullName>
    </recommendedName>
</protein>
<evidence type="ECO:0000313" key="1">
    <source>
        <dbReference type="EMBL" id="RCN39536.1"/>
    </source>
</evidence>